<dbReference type="GeneID" id="72423034"/>
<reference evidence="2" key="1">
    <citation type="submission" date="2015-08" db="EMBL/GenBank/DDBJ databases">
        <title>Complete DNA Sequence of Pseudomonas syringae pv. actinidiae, the Causal Agent of Kiwifruit Canker Disease.</title>
        <authorList>
            <person name="Rikkerink E.H.A."/>
            <person name="Fineran P.C."/>
        </authorList>
    </citation>
    <scope>NUCLEOTIDE SEQUENCE</scope>
    <source>
        <strain evidence="2">NCGM 2992</strain>
    </source>
</reference>
<evidence type="ECO:0000313" key="2">
    <source>
        <dbReference type="EMBL" id="BAS29509.1"/>
    </source>
</evidence>
<keyword evidence="2" id="KW-0808">Transferase</keyword>
<evidence type="ECO:0000259" key="1">
    <source>
        <dbReference type="Pfam" id="PF12120"/>
    </source>
</evidence>
<dbReference type="InterPro" id="IPR021975">
    <property type="entry name" value="Rifampin_Arr"/>
</dbReference>
<dbReference type="Pfam" id="PF12120">
    <property type="entry name" value="Arr-ms"/>
    <property type="match status" value="1"/>
</dbReference>
<accession>A0A0K2SRS7</accession>
<gene>
    <name evidence="2" type="primary">arr-8</name>
</gene>
<dbReference type="EMBL" id="LC075716">
    <property type="protein sequence ID" value="BAS29509.1"/>
    <property type="molecule type" value="Genomic_DNA"/>
</dbReference>
<sequence length="150" mass="16802">MMKDWVPITHANCKDMQGPFYHGTKAKLSVGELLTTGFNTHFEEGRTLKHVYFSAMLEPAIWGAELAVSLSGLDGRGYIYLVEPTGPFEDDPNLTNKKFPGNPTMSYRTSEPLQIVGLVEEWEGHSAEALKTMLDSLENLKRNGLHVIYD</sequence>
<name>A0A0K2SRS7_PSEAI</name>
<feature type="domain" description="Rifampin ADP-ribosyltransferase" evidence="1">
    <location>
        <begin position="20"/>
        <end position="122"/>
    </location>
</feature>
<dbReference type="Gene3D" id="3.20.170.40">
    <property type="entry name" value="Rifampin ADP-ribosyltransferase domain"/>
    <property type="match status" value="1"/>
</dbReference>
<proteinExistence type="predicted"/>
<dbReference type="NCBIfam" id="NF033144">
    <property type="entry name" value="rifampin_ARR"/>
    <property type="match status" value="1"/>
</dbReference>
<dbReference type="AlphaFoldDB" id="A0A0K2SRS7"/>
<dbReference type="RefSeq" id="WP_235768292.1">
    <property type="nucleotide sequence ID" value="NZ_BSAM01000085.1"/>
</dbReference>
<dbReference type="InterPro" id="IPR038611">
    <property type="entry name" value="Arr_sf"/>
</dbReference>
<organism evidence="2">
    <name type="scientific">Pseudomonas aeruginosa</name>
    <dbReference type="NCBI Taxonomy" id="287"/>
    <lineage>
        <taxon>Bacteria</taxon>
        <taxon>Pseudomonadati</taxon>
        <taxon>Pseudomonadota</taxon>
        <taxon>Gammaproteobacteria</taxon>
        <taxon>Pseudomonadales</taxon>
        <taxon>Pseudomonadaceae</taxon>
        <taxon>Pseudomonas</taxon>
    </lineage>
</organism>
<protein>
    <submittedName>
        <fullName evidence="2">Rifampin ADP-ribosylating transferase</fullName>
    </submittedName>
</protein>
<dbReference type="GO" id="GO:0016740">
    <property type="term" value="F:transferase activity"/>
    <property type="evidence" value="ECO:0007669"/>
    <property type="project" value="UniProtKB-KW"/>
</dbReference>